<dbReference type="PROSITE" id="PS50967">
    <property type="entry name" value="HRDC"/>
    <property type="match status" value="1"/>
</dbReference>
<protein>
    <recommendedName>
        <fullName evidence="10">DNA 3'-5' helicase</fullName>
        <ecNumber evidence="10">5.6.2.4</ecNumber>
    </recommendedName>
</protein>
<evidence type="ECO:0000256" key="5">
    <source>
        <dbReference type="ARBA" id="ARBA00022806"/>
    </source>
</evidence>
<evidence type="ECO:0000256" key="7">
    <source>
        <dbReference type="ARBA" id="ARBA00023125"/>
    </source>
</evidence>
<keyword evidence="6" id="KW-0067">ATP-binding</keyword>
<dbReference type="InterPro" id="IPR010997">
    <property type="entry name" value="HRDC-like_sf"/>
</dbReference>
<evidence type="ECO:0000256" key="3">
    <source>
        <dbReference type="ARBA" id="ARBA00022741"/>
    </source>
</evidence>
<evidence type="ECO:0000256" key="4">
    <source>
        <dbReference type="ARBA" id="ARBA00022801"/>
    </source>
</evidence>
<dbReference type="GO" id="GO:0005524">
    <property type="term" value="F:ATP binding"/>
    <property type="evidence" value="ECO:0007669"/>
    <property type="project" value="UniProtKB-KW"/>
</dbReference>
<comment type="similarity">
    <text evidence="2">Belongs to the helicase family. RecQ subfamily.</text>
</comment>
<dbReference type="Gene3D" id="1.10.150.80">
    <property type="entry name" value="HRDC domain"/>
    <property type="match status" value="1"/>
</dbReference>
<dbReference type="NCBIfam" id="TIGR00614">
    <property type="entry name" value="recQ_fam"/>
    <property type="match status" value="1"/>
</dbReference>
<dbReference type="FunFam" id="3.30.420.10:FF:000053">
    <property type="entry name" value="Werner syndrome ATP-dependent helicase homolog"/>
    <property type="match status" value="1"/>
</dbReference>
<reference evidence="15 16" key="1">
    <citation type="submission" date="2019-09" db="EMBL/GenBank/DDBJ databases">
        <title>Bird 10,000 Genomes (B10K) Project - Family phase.</title>
        <authorList>
            <person name="Zhang G."/>
        </authorList>
    </citation>
    <scope>NUCLEOTIDE SEQUENCE [LARGE SCALE GENOMIC DNA]</scope>
    <source>
        <strain evidence="15">B10K-DU-029-80</strain>
        <tissue evidence="15">Muscle</tissue>
    </source>
</reference>
<accession>A0A7K6N7J5</accession>
<dbReference type="GO" id="GO:0005737">
    <property type="term" value="C:cytoplasm"/>
    <property type="evidence" value="ECO:0007669"/>
    <property type="project" value="TreeGrafter"/>
</dbReference>
<feature type="non-terminal residue" evidence="15">
    <location>
        <position position="1419"/>
    </location>
</feature>
<dbReference type="FunFam" id="3.40.50.300:FF:001023">
    <property type="entry name" value="Werner syndrome RecQ like helicase"/>
    <property type="match status" value="1"/>
</dbReference>
<proteinExistence type="inferred from homology"/>
<dbReference type="SUPFAM" id="SSF46785">
    <property type="entry name" value="Winged helix' DNA-binding domain"/>
    <property type="match status" value="1"/>
</dbReference>
<dbReference type="GO" id="GO:0000724">
    <property type="term" value="P:double-strand break repair via homologous recombination"/>
    <property type="evidence" value="ECO:0007669"/>
    <property type="project" value="TreeGrafter"/>
</dbReference>
<organism evidence="15 16">
    <name type="scientific">Pedionomus torquatus</name>
    <name type="common">Plains-wanderer</name>
    <dbReference type="NCBI Taxonomy" id="227192"/>
    <lineage>
        <taxon>Eukaryota</taxon>
        <taxon>Metazoa</taxon>
        <taxon>Chordata</taxon>
        <taxon>Craniata</taxon>
        <taxon>Vertebrata</taxon>
        <taxon>Euteleostomi</taxon>
        <taxon>Archelosauria</taxon>
        <taxon>Archosauria</taxon>
        <taxon>Dinosauria</taxon>
        <taxon>Saurischia</taxon>
        <taxon>Theropoda</taxon>
        <taxon>Coelurosauria</taxon>
        <taxon>Aves</taxon>
        <taxon>Neognathae</taxon>
        <taxon>Neoaves</taxon>
        <taxon>Charadriiformes</taxon>
        <taxon>Pedionomidae</taxon>
        <taxon>Pedionomus</taxon>
    </lineage>
</organism>
<comment type="cofactor">
    <cofactor evidence="1">
        <name>Zn(2+)</name>
        <dbReference type="ChEBI" id="CHEBI:29105"/>
    </cofactor>
</comment>
<dbReference type="SUPFAM" id="SSF47819">
    <property type="entry name" value="HRDC-like"/>
    <property type="match status" value="1"/>
</dbReference>
<comment type="catalytic activity">
    <reaction evidence="9">
        <text>Couples ATP hydrolysis with the unwinding of duplex DNA by translocating in the 3'-5' direction.</text>
        <dbReference type="EC" id="5.6.2.4"/>
    </reaction>
</comment>
<dbReference type="InterPro" id="IPR002562">
    <property type="entry name" value="3'-5'_exonuclease_dom"/>
</dbReference>
<dbReference type="Pfam" id="PF16124">
    <property type="entry name" value="RecQ_Zn_bind"/>
    <property type="match status" value="1"/>
</dbReference>
<dbReference type="Pfam" id="PF00570">
    <property type="entry name" value="HRDC"/>
    <property type="match status" value="1"/>
</dbReference>
<evidence type="ECO:0000256" key="9">
    <source>
        <dbReference type="ARBA" id="ARBA00034617"/>
    </source>
</evidence>
<dbReference type="SMART" id="SM00474">
    <property type="entry name" value="35EXOc"/>
    <property type="match status" value="1"/>
</dbReference>
<dbReference type="Pfam" id="PF00271">
    <property type="entry name" value="Helicase_C"/>
    <property type="match status" value="1"/>
</dbReference>
<comment type="caution">
    <text evidence="15">The sequence shown here is derived from an EMBL/GenBank/DDBJ whole genome shotgun (WGS) entry which is preliminary data.</text>
</comment>
<dbReference type="Gene3D" id="1.10.10.10">
    <property type="entry name" value="Winged helix-like DNA-binding domain superfamily/Winged helix DNA-binding domain"/>
    <property type="match status" value="1"/>
</dbReference>
<dbReference type="InterPro" id="IPR002121">
    <property type="entry name" value="HRDC_dom"/>
</dbReference>
<feature type="domain" description="Helicase ATP-binding" evidence="13">
    <location>
        <begin position="489"/>
        <end position="655"/>
    </location>
</feature>
<evidence type="ECO:0000313" key="16">
    <source>
        <dbReference type="Proteomes" id="UP000565207"/>
    </source>
</evidence>
<feature type="non-terminal residue" evidence="15">
    <location>
        <position position="1"/>
    </location>
</feature>
<keyword evidence="3" id="KW-0547">Nucleotide-binding</keyword>
<dbReference type="GO" id="GO:0000723">
    <property type="term" value="P:telomere maintenance"/>
    <property type="evidence" value="ECO:0007669"/>
    <property type="project" value="TreeGrafter"/>
</dbReference>
<dbReference type="InterPro" id="IPR044876">
    <property type="entry name" value="HRDC_dom_sf"/>
</dbReference>
<dbReference type="CDD" id="cd18017">
    <property type="entry name" value="DEXHc_RecQ3"/>
    <property type="match status" value="1"/>
</dbReference>
<feature type="compositionally biased region" description="Polar residues" evidence="11">
    <location>
        <begin position="1356"/>
        <end position="1366"/>
    </location>
</feature>
<dbReference type="SUPFAM" id="SSF53098">
    <property type="entry name" value="Ribonuclease H-like"/>
    <property type="match status" value="1"/>
</dbReference>
<sequence>IQRSVLEDGLPFLKFCGSVVYSYEASDCSLLSEDIRQSLSDGAAVGFDIEWPPSYTKGKMAKVAVIQICVTEEKCYLFHISSMSGFPKGLKRLLEDETIKKVGVGIEGDQWKLMSDFEIKLKSFVELADVANEKLKCKEIWSLNGLIKHLFGKQLLKDKSVRCSNWEEFPLNEDQKLYAATDAYAGFIIYQKLKNMNNCDWKLFCVRRGDMSEGVKERLTSLAEEITDLASHIPDSSGQHENLQRAAEILADITVNVNALRSTLFGSGSPSVLDRSCGATPANLEAKSTDVEAQKVEVSDVTKQLEVDFNTCSDATLAGLWEEDGNEEAERGNTVVEDRTAAASSKDIADRDEFMSLDITEQELEILERQAAKEMLNEAAPEEASSTDNEQNVSCVIESDEELEMEMLKSVEDIDDSEGVLPERESNKARKTDTELNVVLDGDEDEGIEEEEEECLDPLLPVPSERHITCLKTHFGHSSFKPVQWKVINSLLEDRRDNLVVMATGYGKSLCYQFPPVYTGCTGIVICPLISLMEDQVLQLTMSEIPACLLGSAQSKNIKECIKAGQYRVIYMTPEFCSGNLQLLQDLDQTIGITLIAVDEAHCISEWGHDFRNSFRSLGSLKKALPSVPIVALTATASPSIREDIVNCLNLKNPQVTCTSFDRPNLYLEVGRQSGNTLRDLKQFLTRKGSSSAYEFEGPTIIYCPSKKATEQVVSELVKLGVACGAYHAGMGIKQRRDTHHQFLRDEIQCVVATVAFGMGINKADIRMVIHYGAPKEMESYYQEIGRAGRDGLPASCHVLWTATDLAFNRHLLSEIRNETFRLYKLKMLAKIEKYLVSNSCRRKLILSHFEDKQLRKVSSGIMGTEKCCDNCRSRASSFAVSSDSECGLQDFGKQAYQLLSAVSALEEKFGTRIPILFLRGSSSQRLPDRYRRHPLFGSGKDWPENWWKSLCQQLIMEGFLKEASGHNKFAITCMLTQKGRNWLLKAASASNPSLLLQSSEDLNLQRSPRRSRQSAALSTQRSPDTKGAAQSPVKQMSLYDMFSPDRKGKTLPRSNNVLNSYKHLSVKSSPLKCPEPAVSSQEKELETALYGKLLTARQKVANEKVIPPAVLATNKILVEMAQIRPTTVENVKRIDGVSEAKSTMLIPLLAEIKDFCQVNGLQTDVFPTSGCKDQKEASPQKQTRALSPSEHVTYVLFQEKNLSVRMISESRSLPLSEVGSHLVQAMKAGYPVNLERAGLSHDVQQIISDVIRNPPIDSDTTKIQAIRKLVPANIELYLIKMTIALLEKEDRNKTQDGSSVKRMLVWSEEQQEKTGADQASRKDALWNKTKGNLINPTSKEGAVKTHLQVVPLASAVQSTDDSQPGSRGAAGRLKPMTLASWNQPTLNPDEQELFADSEPKSSHPPCKRKVPEWFGTSA</sequence>
<dbReference type="PANTHER" id="PTHR13710">
    <property type="entry name" value="DNA HELICASE RECQ FAMILY MEMBER"/>
    <property type="match status" value="1"/>
</dbReference>
<dbReference type="CDD" id="cd06141">
    <property type="entry name" value="WRN_exo"/>
    <property type="match status" value="1"/>
</dbReference>
<dbReference type="PANTHER" id="PTHR13710:SF120">
    <property type="entry name" value="BIFUNCTIONAL 3'-5' EXONUCLEASE_ATP-DEPENDENT HELICASE WRN"/>
    <property type="match status" value="1"/>
</dbReference>
<dbReference type="InterPro" id="IPR027417">
    <property type="entry name" value="P-loop_NTPase"/>
</dbReference>
<evidence type="ECO:0000256" key="10">
    <source>
        <dbReference type="ARBA" id="ARBA00034808"/>
    </source>
</evidence>
<keyword evidence="5 15" id="KW-0347">Helicase</keyword>
<dbReference type="Proteomes" id="UP000565207">
    <property type="component" value="Unassembled WGS sequence"/>
</dbReference>
<dbReference type="InterPro" id="IPR001650">
    <property type="entry name" value="Helicase_C-like"/>
</dbReference>
<dbReference type="SMART" id="SM00490">
    <property type="entry name" value="HELICc"/>
    <property type="match status" value="1"/>
</dbReference>
<dbReference type="GO" id="GO:0043138">
    <property type="term" value="F:3'-5' DNA helicase activity"/>
    <property type="evidence" value="ECO:0007669"/>
    <property type="project" value="UniProtKB-EC"/>
</dbReference>
<keyword evidence="16" id="KW-1185">Reference proteome</keyword>
<dbReference type="InterPro" id="IPR036388">
    <property type="entry name" value="WH-like_DNA-bd_sf"/>
</dbReference>
<dbReference type="EC" id="5.6.2.4" evidence="10"/>
<evidence type="ECO:0000256" key="6">
    <source>
        <dbReference type="ARBA" id="ARBA00022840"/>
    </source>
</evidence>
<evidence type="ECO:0000259" key="13">
    <source>
        <dbReference type="PROSITE" id="PS51192"/>
    </source>
</evidence>
<dbReference type="InterPro" id="IPR036397">
    <property type="entry name" value="RNaseH_sf"/>
</dbReference>
<evidence type="ECO:0000259" key="12">
    <source>
        <dbReference type="PROSITE" id="PS50967"/>
    </source>
</evidence>
<feature type="region of interest" description="Disordered" evidence="11">
    <location>
        <begin position="1355"/>
        <end position="1419"/>
    </location>
</feature>
<dbReference type="InterPro" id="IPR029491">
    <property type="entry name" value="Helicase_HTH"/>
</dbReference>
<dbReference type="InterPro" id="IPR036390">
    <property type="entry name" value="WH_DNA-bd_sf"/>
</dbReference>
<dbReference type="Pfam" id="PF00270">
    <property type="entry name" value="DEAD"/>
    <property type="match status" value="1"/>
</dbReference>
<evidence type="ECO:0000256" key="11">
    <source>
        <dbReference type="SAM" id="MobiDB-lite"/>
    </source>
</evidence>
<evidence type="ECO:0000313" key="15">
    <source>
        <dbReference type="EMBL" id="NWW44812.1"/>
    </source>
</evidence>
<dbReference type="Gene3D" id="3.30.420.10">
    <property type="entry name" value="Ribonuclease H-like superfamily/Ribonuclease H"/>
    <property type="match status" value="1"/>
</dbReference>
<dbReference type="EMBL" id="VZRU01004194">
    <property type="protein sequence ID" value="NWW44812.1"/>
    <property type="molecule type" value="Genomic_DNA"/>
</dbReference>
<keyword evidence="7" id="KW-0238">DNA-binding</keyword>
<evidence type="ECO:0000256" key="2">
    <source>
        <dbReference type="ARBA" id="ARBA00005446"/>
    </source>
</evidence>
<dbReference type="FunFam" id="3.40.50.300:FF:000941">
    <property type="entry name" value="Werner syndrome RecQ like helicase"/>
    <property type="match status" value="1"/>
</dbReference>
<evidence type="ECO:0000256" key="8">
    <source>
        <dbReference type="ARBA" id="ARBA00023235"/>
    </source>
</evidence>
<dbReference type="GO" id="GO:0005694">
    <property type="term" value="C:chromosome"/>
    <property type="evidence" value="ECO:0007669"/>
    <property type="project" value="TreeGrafter"/>
</dbReference>
<dbReference type="CDD" id="cd18794">
    <property type="entry name" value="SF2_C_RecQ"/>
    <property type="match status" value="1"/>
</dbReference>
<dbReference type="PROSITE" id="PS51194">
    <property type="entry name" value="HELICASE_CTER"/>
    <property type="match status" value="1"/>
</dbReference>
<keyword evidence="8" id="KW-0413">Isomerase</keyword>
<dbReference type="InterPro" id="IPR018982">
    <property type="entry name" value="RQC_domain"/>
</dbReference>
<evidence type="ECO:0000259" key="14">
    <source>
        <dbReference type="PROSITE" id="PS51194"/>
    </source>
</evidence>
<name>A0A7K6N7J5_PEDTO</name>
<dbReference type="InterPro" id="IPR011545">
    <property type="entry name" value="DEAD/DEAH_box_helicase_dom"/>
</dbReference>
<dbReference type="InterPro" id="IPR014001">
    <property type="entry name" value="Helicase_ATP-bd"/>
</dbReference>
<dbReference type="GO" id="GO:0008408">
    <property type="term" value="F:3'-5' exonuclease activity"/>
    <property type="evidence" value="ECO:0007669"/>
    <property type="project" value="InterPro"/>
</dbReference>
<dbReference type="GO" id="GO:0006260">
    <property type="term" value="P:DNA replication"/>
    <property type="evidence" value="ECO:0007669"/>
    <property type="project" value="InterPro"/>
</dbReference>
<feature type="domain" description="HRDC" evidence="12">
    <location>
        <begin position="1084"/>
        <end position="1163"/>
    </location>
</feature>
<dbReference type="Pfam" id="PF01612">
    <property type="entry name" value="DNA_pol_A_exo1"/>
    <property type="match status" value="1"/>
</dbReference>
<dbReference type="Pfam" id="PF09382">
    <property type="entry name" value="RQC"/>
    <property type="match status" value="1"/>
</dbReference>
<keyword evidence="4" id="KW-0378">Hydrolase</keyword>
<dbReference type="GO" id="GO:0005654">
    <property type="term" value="C:nucleoplasm"/>
    <property type="evidence" value="ECO:0007669"/>
    <property type="project" value="TreeGrafter"/>
</dbReference>
<dbReference type="GO" id="GO:0003677">
    <property type="term" value="F:DNA binding"/>
    <property type="evidence" value="ECO:0007669"/>
    <property type="project" value="UniProtKB-KW"/>
</dbReference>
<dbReference type="Gene3D" id="3.40.50.300">
    <property type="entry name" value="P-loop containing nucleotide triphosphate hydrolases"/>
    <property type="match status" value="2"/>
</dbReference>
<dbReference type="InterPro" id="IPR012337">
    <property type="entry name" value="RNaseH-like_sf"/>
</dbReference>
<dbReference type="FunFam" id="1.10.150.80:FF:000005">
    <property type="entry name" value="Werner syndrome ATP-dependent helicase homolog"/>
    <property type="match status" value="1"/>
</dbReference>
<dbReference type="SMART" id="SM00487">
    <property type="entry name" value="DEXDc"/>
    <property type="match status" value="1"/>
</dbReference>
<dbReference type="InterPro" id="IPR004589">
    <property type="entry name" value="DNA_helicase_ATP-dep_RecQ"/>
</dbReference>
<dbReference type="SUPFAM" id="SSF52540">
    <property type="entry name" value="P-loop containing nucleoside triphosphate hydrolases"/>
    <property type="match status" value="1"/>
</dbReference>
<dbReference type="InterPro" id="IPR032284">
    <property type="entry name" value="RecQ_Zn-bd"/>
</dbReference>
<evidence type="ECO:0000256" key="1">
    <source>
        <dbReference type="ARBA" id="ARBA00001947"/>
    </source>
</evidence>
<feature type="domain" description="Helicase C-terminal" evidence="14">
    <location>
        <begin position="680"/>
        <end position="832"/>
    </location>
</feature>
<gene>
    <name evidence="15" type="primary">Wrn</name>
    <name evidence="15" type="ORF">PEDTOR_R05273</name>
</gene>
<feature type="region of interest" description="Disordered" evidence="11">
    <location>
        <begin position="1000"/>
        <end position="1038"/>
    </location>
</feature>
<dbReference type="SMART" id="SM00956">
    <property type="entry name" value="RQC"/>
    <property type="match status" value="1"/>
</dbReference>
<feature type="compositionally biased region" description="Polar residues" evidence="11">
    <location>
        <begin position="1380"/>
        <end position="1389"/>
    </location>
</feature>
<dbReference type="SMART" id="SM00341">
    <property type="entry name" value="HRDC"/>
    <property type="match status" value="1"/>
</dbReference>
<dbReference type="GO" id="GO:0009378">
    <property type="term" value="F:four-way junction helicase activity"/>
    <property type="evidence" value="ECO:0007669"/>
    <property type="project" value="TreeGrafter"/>
</dbReference>
<dbReference type="PROSITE" id="PS51192">
    <property type="entry name" value="HELICASE_ATP_BIND_1"/>
    <property type="match status" value="1"/>
</dbReference>
<dbReference type="Pfam" id="PF14493">
    <property type="entry name" value="HTH_40"/>
    <property type="match status" value="1"/>
</dbReference>